<dbReference type="PROSITE" id="PS00059">
    <property type="entry name" value="ADH_ZINC"/>
    <property type="match status" value="1"/>
</dbReference>
<evidence type="ECO:0000256" key="3">
    <source>
        <dbReference type="ARBA" id="ARBA00013190"/>
    </source>
</evidence>
<evidence type="ECO:0000313" key="14">
    <source>
        <dbReference type="Proteomes" id="UP000831484"/>
    </source>
</evidence>
<proteinExistence type="inferred from homology"/>
<dbReference type="InterPro" id="IPR011032">
    <property type="entry name" value="GroES-like_sf"/>
</dbReference>
<comment type="catalytic activity">
    <reaction evidence="8">
        <text>a secondary alcohol + NAD(+) = a ketone + NADH + H(+)</text>
        <dbReference type="Rhea" id="RHEA:10740"/>
        <dbReference type="ChEBI" id="CHEBI:15378"/>
        <dbReference type="ChEBI" id="CHEBI:17087"/>
        <dbReference type="ChEBI" id="CHEBI:35681"/>
        <dbReference type="ChEBI" id="CHEBI:57540"/>
        <dbReference type="ChEBI" id="CHEBI:57945"/>
        <dbReference type="EC" id="1.1.1.1"/>
    </reaction>
</comment>
<comment type="cofactor">
    <cofactor evidence="1 11">
        <name>Zn(2+)</name>
        <dbReference type="ChEBI" id="CHEBI:29105"/>
    </cofactor>
</comment>
<protein>
    <recommendedName>
        <fullName evidence="10">Probable alcohol dehydrogenase AdhA</fullName>
        <ecNumber evidence="3">1.1.1.1</ecNumber>
    </recommendedName>
</protein>
<keyword evidence="14" id="KW-1185">Reference proteome</keyword>
<dbReference type="EC" id="1.1.1.1" evidence="3"/>
<evidence type="ECO:0000256" key="6">
    <source>
        <dbReference type="ARBA" id="ARBA00023002"/>
    </source>
</evidence>
<dbReference type="SMART" id="SM00829">
    <property type="entry name" value="PKS_ER"/>
    <property type="match status" value="1"/>
</dbReference>
<keyword evidence="13" id="KW-0614">Plasmid</keyword>
<evidence type="ECO:0000256" key="11">
    <source>
        <dbReference type="RuleBase" id="RU361277"/>
    </source>
</evidence>
<dbReference type="PANTHER" id="PTHR42940:SF8">
    <property type="entry name" value="VACUOLAR PROTEIN SORTING-ASSOCIATED PROTEIN 11"/>
    <property type="match status" value="1"/>
</dbReference>
<feature type="domain" description="Enoyl reductase (ER)" evidence="12">
    <location>
        <begin position="1"/>
        <end position="314"/>
    </location>
</feature>
<evidence type="ECO:0000256" key="2">
    <source>
        <dbReference type="ARBA" id="ARBA00008072"/>
    </source>
</evidence>
<reference evidence="14" key="1">
    <citation type="journal article" date="2022" name="Environ. Microbiol.">
        <title>Functional analysis, diversity, and distribution of carbendazim hydrolases MheI and CbmA, responsible for the initial step in carbendazim degradation.</title>
        <authorList>
            <person name="Zhang M."/>
            <person name="Bai X."/>
            <person name="Li Q."/>
            <person name="Zhang L."/>
            <person name="Zhu Q."/>
            <person name="Gao S."/>
            <person name="Ke Z."/>
            <person name="Jiang M."/>
            <person name="Hu J."/>
            <person name="Qiu J."/>
            <person name="Hong Q."/>
        </authorList>
    </citation>
    <scope>NUCLEOTIDE SEQUENCE [LARGE SCALE GENOMIC DNA]</scope>
    <source>
        <strain evidence="14">djl-6</strain>
    </source>
</reference>
<dbReference type="Pfam" id="PF00107">
    <property type="entry name" value="ADH_zinc_N"/>
    <property type="match status" value="1"/>
</dbReference>
<dbReference type="FunFam" id="3.40.50.720:FF:000275">
    <property type="entry name" value="Alcohol dehydrogenase AdhA"/>
    <property type="match status" value="1"/>
</dbReference>
<dbReference type="InterPro" id="IPR036291">
    <property type="entry name" value="NAD(P)-bd_dom_sf"/>
</dbReference>
<dbReference type="CDD" id="cd08298">
    <property type="entry name" value="CAD2"/>
    <property type="match status" value="1"/>
</dbReference>
<name>A0AB38RP27_RHOSG</name>
<evidence type="ECO:0000256" key="9">
    <source>
        <dbReference type="ARBA" id="ARBA00049243"/>
    </source>
</evidence>
<evidence type="ECO:0000256" key="8">
    <source>
        <dbReference type="ARBA" id="ARBA00049164"/>
    </source>
</evidence>
<comment type="catalytic activity">
    <reaction evidence="9">
        <text>a primary alcohol + NAD(+) = an aldehyde + NADH + H(+)</text>
        <dbReference type="Rhea" id="RHEA:10736"/>
        <dbReference type="ChEBI" id="CHEBI:15378"/>
        <dbReference type="ChEBI" id="CHEBI:15734"/>
        <dbReference type="ChEBI" id="CHEBI:17478"/>
        <dbReference type="ChEBI" id="CHEBI:57540"/>
        <dbReference type="ChEBI" id="CHEBI:57945"/>
        <dbReference type="EC" id="1.1.1.1"/>
    </reaction>
</comment>
<dbReference type="SUPFAM" id="SSF50129">
    <property type="entry name" value="GroES-like"/>
    <property type="match status" value="1"/>
</dbReference>
<dbReference type="EMBL" id="CP096567">
    <property type="protein sequence ID" value="UPU46865.1"/>
    <property type="molecule type" value="Genomic_DNA"/>
</dbReference>
<dbReference type="InterPro" id="IPR020843">
    <property type="entry name" value="ER"/>
</dbReference>
<evidence type="ECO:0000256" key="10">
    <source>
        <dbReference type="ARBA" id="ARBA00068251"/>
    </source>
</evidence>
<evidence type="ECO:0000256" key="7">
    <source>
        <dbReference type="ARBA" id="ARBA00023027"/>
    </source>
</evidence>
<dbReference type="PANTHER" id="PTHR42940">
    <property type="entry name" value="ALCOHOL DEHYDROGENASE 1-RELATED"/>
    <property type="match status" value="1"/>
</dbReference>
<dbReference type="Gene3D" id="3.90.180.10">
    <property type="entry name" value="Medium-chain alcohol dehydrogenases, catalytic domain"/>
    <property type="match status" value="1"/>
</dbReference>
<keyword evidence="7" id="KW-0520">NAD</keyword>
<dbReference type="GO" id="GO:0004022">
    <property type="term" value="F:alcohol dehydrogenase (NAD+) activity"/>
    <property type="evidence" value="ECO:0007669"/>
    <property type="project" value="UniProtKB-EC"/>
</dbReference>
<sequence>MTFGRIPRPTILPDELLVRVVACGVCRTDLHVSEGDLPIHKSGVVPGHEVVGLVEEVGASVSGFAFGDRVGVPWLHSTCGSCRFCVRGAENLCPNSTYTGWDVDGGYAEYISVAAAFALALPSGYSDVELAPLLCAGIIGFRALERTDLPEGGRLGIYGFGGSGHLAAQIAMARGCEVHVMTRSPSARTLALELGVASVQGSHDRPPVPLDASILFAPVGDLVPVALESLDRGGVLSIAGIHLSNIPPMNYQRHLFYERQVRSVTANTRVDAVEFLDFAGHHHLDVRVQRYPLADADRALMDLADDRVTGAAVLVY</sequence>
<keyword evidence="4 11" id="KW-0479">Metal-binding</keyword>
<keyword evidence="6 13" id="KW-0560">Oxidoreductase</keyword>
<geneLocation type="plasmid" evidence="13 14">
    <name>pdjl-6-4</name>
</geneLocation>
<dbReference type="AlphaFoldDB" id="A0AB38RP27"/>
<evidence type="ECO:0000256" key="4">
    <source>
        <dbReference type="ARBA" id="ARBA00022723"/>
    </source>
</evidence>
<dbReference type="Pfam" id="PF08240">
    <property type="entry name" value="ADH_N"/>
    <property type="match status" value="1"/>
</dbReference>
<dbReference type="GO" id="GO:0005737">
    <property type="term" value="C:cytoplasm"/>
    <property type="evidence" value="ECO:0007669"/>
    <property type="project" value="TreeGrafter"/>
</dbReference>
<evidence type="ECO:0000256" key="5">
    <source>
        <dbReference type="ARBA" id="ARBA00022833"/>
    </source>
</evidence>
<dbReference type="InterPro" id="IPR013149">
    <property type="entry name" value="ADH-like_C"/>
</dbReference>
<comment type="similarity">
    <text evidence="2 11">Belongs to the zinc-containing alcohol dehydrogenase family.</text>
</comment>
<evidence type="ECO:0000259" key="12">
    <source>
        <dbReference type="SMART" id="SM00829"/>
    </source>
</evidence>
<evidence type="ECO:0000313" key="13">
    <source>
        <dbReference type="EMBL" id="UPU46865.1"/>
    </source>
</evidence>
<dbReference type="InterPro" id="IPR014187">
    <property type="entry name" value="ADH_Zn_typ-2"/>
</dbReference>
<keyword evidence="5 11" id="KW-0862">Zinc</keyword>
<dbReference type="SUPFAM" id="SSF51735">
    <property type="entry name" value="NAD(P)-binding Rossmann-fold domains"/>
    <property type="match status" value="1"/>
</dbReference>
<dbReference type="Gene3D" id="3.40.50.720">
    <property type="entry name" value="NAD(P)-binding Rossmann-like Domain"/>
    <property type="match status" value="1"/>
</dbReference>
<accession>A0AB38RP27</accession>
<dbReference type="GO" id="GO:0008270">
    <property type="term" value="F:zinc ion binding"/>
    <property type="evidence" value="ECO:0007669"/>
    <property type="project" value="InterPro"/>
</dbReference>
<dbReference type="InterPro" id="IPR013154">
    <property type="entry name" value="ADH-like_N"/>
</dbReference>
<evidence type="ECO:0000256" key="1">
    <source>
        <dbReference type="ARBA" id="ARBA00001947"/>
    </source>
</evidence>
<organism evidence="13 14">
    <name type="scientific">Rhodococcus qingshengii JCM 15477</name>
    <dbReference type="NCBI Taxonomy" id="1303681"/>
    <lineage>
        <taxon>Bacteria</taxon>
        <taxon>Bacillati</taxon>
        <taxon>Actinomycetota</taxon>
        <taxon>Actinomycetes</taxon>
        <taxon>Mycobacteriales</taxon>
        <taxon>Nocardiaceae</taxon>
        <taxon>Rhodococcus</taxon>
        <taxon>Rhodococcus erythropolis group</taxon>
    </lineage>
</organism>
<dbReference type="Proteomes" id="UP000831484">
    <property type="component" value="Plasmid pdjl-6-4"/>
</dbReference>
<dbReference type="NCBIfam" id="TIGR02822">
    <property type="entry name" value="adh_fam_2"/>
    <property type="match status" value="1"/>
</dbReference>
<dbReference type="InterPro" id="IPR002328">
    <property type="entry name" value="ADH_Zn_CS"/>
</dbReference>
<gene>
    <name evidence="13" type="ORF">M0639_32735</name>
</gene>